<organism evidence="2 3">
    <name type="scientific">Pedococcus aerophilus</name>
    <dbReference type="NCBI Taxonomy" id="436356"/>
    <lineage>
        <taxon>Bacteria</taxon>
        <taxon>Bacillati</taxon>
        <taxon>Actinomycetota</taxon>
        <taxon>Actinomycetes</taxon>
        <taxon>Micrococcales</taxon>
        <taxon>Intrasporangiaceae</taxon>
        <taxon>Pedococcus</taxon>
    </lineage>
</organism>
<evidence type="ECO:0000313" key="3">
    <source>
        <dbReference type="Proteomes" id="UP001501326"/>
    </source>
</evidence>
<accession>A0ABP6GVS4</accession>
<dbReference type="PRINTS" id="PR00095">
    <property type="entry name" value="ANTSNTHASEI"/>
</dbReference>
<proteinExistence type="predicted"/>
<dbReference type="RefSeq" id="WP_344189731.1">
    <property type="nucleotide sequence ID" value="NZ_BAAARN010000001.1"/>
</dbReference>
<evidence type="ECO:0000259" key="1">
    <source>
        <dbReference type="Pfam" id="PF00425"/>
    </source>
</evidence>
<name>A0ABP6GVS4_9MICO</name>
<dbReference type="InterPro" id="IPR015890">
    <property type="entry name" value="Chorismate_C"/>
</dbReference>
<dbReference type="Gene3D" id="3.60.120.10">
    <property type="entry name" value="Anthranilate synthase"/>
    <property type="match status" value="1"/>
</dbReference>
<feature type="domain" description="Chorismate-utilising enzyme C-terminal" evidence="1">
    <location>
        <begin position="83"/>
        <end position="334"/>
    </location>
</feature>
<dbReference type="Pfam" id="PF00425">
    <property type="entry name" value="Chorismate_bind"/>
    <property type="match status" value="1"/>
</dbReference>
<dbReference type="PANTHER" id="PTHR11236:SF50">
    <property type="entry name" value="AMINODEOXYCHORISMATE SYNTHASE COMPONENT 1"/>
    <property type="match status" value="1"/>
</dbReference>
<dbReference type="PANTHER" id="PTHR11236">
    <property type="entry name" value="AMINOBENZOATE/ANTHRANILATE SYNTHASE"/>
    <property type="match status" value="1"/>
</dbReference>
<dbReference type="Proteomes" id="UP001501326">
    <property type="component" value="Unassembled WGS sequence"/>
</dbReference>
<reference evidence="3" key="1">
    <citation type="journal article" date="2019" name="Int. J. Syst. Evol. Microbiol.">
        <title>The Global Catalogue of Microorganisms (GCM) 10K type strain sequencing project: providing services to taxonomists for standard genome sequencing and annotation.</title>
        <authorList>
            <consortium name="The Broad Institute Genomics Platform"/>
            <consortium name="The Broad Institute Genome Sequencing Center for Infectious Disease"/>
            <person name="Wu L."/>
            <person name="Ma J."/>
        </authorList>
    </citation>
    <scope>NUCLEOTIDE SEQUENCE [LARGE SCALE GENOMIC DNA]</scope>
    <source>
        <strain evidence="3">JCM 16378</strain>
    </source>
</reference>
<keyword evidence="3" id="KW-1185">Reference proteome</keyword>
<dbReference type="InterPro" id="IPR005801">
    <property type="entry name" value="ADC_synthase"/>
</dbReference>
<sequence length="348" mass="36800">MEAAASGHGRFGSLVAAGPVEVRHDLTGLDELDGLGSGFWAVVADFEGAVTAVRFAHVERDTAPAPAVGWTPLDGEWATSLDEPAYLAGVREIRERIAAGTVYQVNLCRVLSHELTEEADLDGLAQLLARGNPAPYASRIQVPDAGLDVVCASPEAFLLRAAGRLESRPIKGTATHLDAILPKDYAENVMIVDLVRNDLSHVSVPGTVRVDHLCAPEEHPGLVHLVSTVSGELRPGARWGEIMAATFPPGSVSGAPKHTALQAISDLEPVPRGPYCGAIGWVDVDAGTAELAVGIRTFWAERGTDGRRWLRFGTGAGITWGSDPHGEWEETRVKAARLVGLASGKVDA</sequence>
<comment type="caution">
    <text evidence="2">The sequence shown here is derived from an EMBL/GenBank/DDBJ whole genome shotgun (WGS) entry which is preliminary data.</text>
</comment>
<gene>
    <name evidence="2" type="ORF">GCM10009867_03890</name>
</gene>
<evidence type="ECO:0000313" key="2">
    <source>
        <dbReference type="EMBL" id="GAA2731087.1"/>
    </source>
</evidence>
<dbReference type="EMBL" id="BAAARN010000001">
    <property type="protein sequence ID" value="GAA2731087.1"/>
    <property type="molecule type" value="Genomic_DNA"/>
</dbReference>
<dbReference type="SUPFAM" id="SSF56322">
    <property type="entry name" value="ADC synthase"/>
    <property type="match status" value="1"/>
</dbReference>
<protein>
    <submittedName>
        <fullName evidence="2">Chorismate-binding protein</fullName>
    </submittedName>
</protein>
<dbReference type="InterPro" id="IPR019999">
    <property type="entry name" value="Anth_synth_I-like"/>
</dbReference>